<evidence type="ECO:0000259" key="1">
    <source>
        <dbReference type="Pfam" id="PF11479"/>
    </source>
</evidence>
<reference evidence="2" key="1">
    <citation type="submission" date="2021-01" db="EMBL/GenBank/DDBJ databases">
        <title>Figuring out RNA genome size: A New Fig closterovirus with the largest plant RNA virus sequence.</title>
        <authorList>
            <person name="Debat H."/>
            <person name="Bejerman N."/>
        </authorList>
    </citation>
    <scope>NUCLEOTIDE SEQUENCE</scope>
    <source>
        <strain evidence="2">Figclos</strain>
    </source>
</reference>
<feature type="domain" description="RNA silencing suppressor P21 C-terminal" evidence="1">
    <location>
        <begin position="104"/>
        <end position="174"/>
    </location>
</feature>
<name>A0A8A0Y3L2_9CLOS</name>
<proteinExistence type="predicted"/>
<dbReference type="Pfam" id="PF11479">
    <property type="entry name" value="Suppressor_P21"/>
    <property type="match status" value="1"/>
</dbReference>
<accession>A0A8A0Y3L2</accession>
<protein>
    <submittedName>
        <fullName evidence="2">PSS</fullName>
    </submittedName>
</protein>
<dbReference type="InterPro" id="IPR021575">
    <property type="entry name" value="Suppressor_P21_C"/>
</dbReference>
<organism evidence="2">
    <name type="scientific">Fig closterovirus 2</name>
    <dbReference type="NCBI Taxonomy" id="2809011"/>
    <lineage>
        <taxon>Viruses</taxon>
        <taxon>Riboviria</taxon>
        <taxon>Orthornavirae</taxon>
        <taxon>Kitrinoviricota</taxon>
        <taxon>Alsuviricetes</taxon>
        <taxon>Martellivirales</taxon>
        <taxon>Closteroviridae</taxon>
        <taxon>Closterovirus</taxon>
    </lineage>
</organism>
<sequence>MRYFVNENTYATFFLQLDELKTRCGAIDSLKPAYVSDLCVELNALISLYYVMLHESRNNYYSTEDHVNIKKHKDLKEAYKGLTEVLSILRNYYAIEYGAYDVENAVRFIVSKYISLVGCTLNDVLKSNMVDITEYVMNEIRREIQIDFTSAAFPQSGVYRLKMKVRNVLKNILGCTLNWDENGSLTISKKSAGVNAARVMTSQSERE</sequence>
<evidence type="ECO:0000313" key="2">
    <source>
        <dbReference type="EMBL" id="QSQ86326.1"/>
    </source>
</evidence>
<dbReference type="EMBL" id="MW489856">
    <property type="protein sequence ID" value="QSQ86326.1"/>
    <property type="molecule type" value="Genomic_RNA"/>
</dbReference>